<sequence length="90" mass="11015">MVVIVSKNSIETKIKFENETRRRIRQQEDQLYGKGVYHQKDHASWGDYEKNKVAEKFLDDMRRHPSERERIGKEYHKWQAQQRKYGHLVK</sequence>
<dbReference type="AlphaFoldDB" id="A0A6M3KQQ3"/>
<protein>
    <submittedName>
        <fullName evidence="2">Uncharacterized protein</fullName>
    </submittedName>
</protein>
<evidence type="ECO:0000313" key="2">
    <source>
        <dbReference type="EMBL" id="QJA83745.1"/>
    </source>
</evidence>
<dbReference type="EMBL" id="MT141529">
    <property type="protein sequence ID" value="QJA64973.1"/>
    <property type="molecule type" value="Genomic_DNA"/>
</dbReference>
<gene>
    <name evidence="2" type="ORF">MM415A00259_0070</name>
    <name evidence="1" type="ORF">MM415B00452_0074</name>
</gene>
<reference evidence="2" key="1">
    <citation type="submission" date="2020-03" db="EMBL/GenBank/DDBJ databases">
        <title>The deep terrestrial virosphere.</title>
        <authorList>
            <person name="Holmfeldt K."/>
            <person name="Nilsson E."/>
            <person name="Simone D."/>
            <person name="Lopez-Fernandez M."/>
            <person name="Wu X."/>
            <person name="de Brujin I."/>
            <person name="Lundin D."/>
            <person name="Andersson A."/>
            <person name="Bertilsson S."/>
            <person name="Dopson M."/>
        </authorList>
    </citation>
    <scope>NUCLEOTIDE SEQUENCE</scope>
    <source>
        <strain evidence="2">MM415A00259</strain>
        <strain evidence="1">MM415B00452</strain>
    </source>
</reference>
<proteinExistence type="predicted"/>
<organism evidence="2">
    <name type="scientific">viral metagenome</name>
    <dbReference type="NCBI Taxonomy" id="1070528"/>
    <lineage>
        <taxon>unclassified sequences</taxon>
        <taxon>metagenomes</taxon>
        <taxon>organismal metagenomes</taxon>
    </lineage>
</organism>
<evidence type="ECO:0000313" key="1">
    <source>
        <dbReference type="EMBL" id="QJA64973.1"/>
    </source>
</evidence>
<accession>A0A6M3KQQ3</accession>
<dbReference type="EMBL" id="MT142516">
    <property type="protein sequence ID" value="QJA83745.1"/>
    <property type="molecule type" value="Genomic_DNA"/>
</dbReference>
<name>A0A6M3KQQ3_9ZZZZ</name>